<evidence type="ECO:0000256" key="4">
    <source>
        <dbReference type="ARBA" id="ARBA00022692"/>
    </source>
</evidence>
<sequence length="263" mass="29109">MREKLHTIIFEADTKAGKLFDVILLWAILISIVVVMLESVVSISEAYNSEIKIIEWSFTFLFTLEYIARIIAVKKPLKYIFSFYGIIDLLSILPTFLGLFISGTHSLSVIRSIRLLRIFRILKLARYVSAAQTLNQALIASKNKIIVFLFAVMSLVIVLGTLMYLIETPEAGFTSIPRSIYWTIVTLTTVGYGDIAPQTVLGQTLASIIMIIGYAIIAVPTGIVGAEYAKSNTSTISTQACPNCSREGHDDDSEFCKFCGGKL</sequence>
<keyword evidence="10 12" id="KW-0472">Membrane</keyword>
<dbReference type="Pfam" id="PF00520">
    <property type="entry name" value="Ion_trans"/>
    <property type="match status" value="1"/>
</dbReference>
<dbReference type="Gene3D" id="1.10.287.70">
    <property type="match status" value="1"/>
</dbReference>
<evidence type="ECO:0000256" key="10">
    <source>
        <dbReference type="ARBA" id="ARBA00023136"/>
    </source>
</evidence>
<dbReference type="PANTHER" id="PTHR11537:SF254">
    <property type="entry name" value="POTASSIUM VOLTAGE-GATED CHANNEL PROTEIN SHAB"/>
    <property type="match status" value="1"/>
</dbReference>
<evidence type="ECO:0000256" key="5">
    <source>
        <dbReference type="ARBA" id="ARBA00022826"/>
    </source>
</evidence>
<evidence type="ECO:0000256" key="9">
    <source>
        <dbReference type="ARBA" id="ARBA00023065"/>
    </source>
</evidence>
<dbReference type="GO" id="GO:0005249">
    <property type="term" value="F:voltage-gated potassium channel activity"/>
    <property type="evidence" value="ECO:0007669"/>
    <property type="project" value="InterPro"/>
</dbReference>
<feature type="transmembrane region" description="Helical" evidence="12">
    <location>
        <begin position="53"/>
        <end position="73"/>
    </location>
</feature>
<evidence type="ECO:0000256" key="3">
    <source>
        <dbReference type="ARBA" id="ARBA00022538"/>
    </source>
</evidence>
<evidence type="ECO:0000256" key="6">
    <source>
        <dbReference type="ARBA" id="ARBA00022882"/>
    </source>
</evidence>
<dbReference type="GO" id="GO:0008076">
    <property type="term" value="C:voltage-gated potassium channel complex"/>
    <property type="evidence" value="ECO:0007669"/>
    <property type="project" value="InterPro"/>
</dbReference>
<reference evidence="14 15" key="1">
    <citation type="submission" date="2019-08" db="EMBL/GenBank/DDBJ databases">
        <title>Genome of Vicingus serpentipes NCIMB 15042.</title>
        <authorList>
            <person name="Bowman J.P."/>
        </authorList>
    </citation>
    <scope>NUCLEOTIDE SEQUENCE [LARGE SCALE GENOMIC DNA]</scope>
    <source>
        <strain evidence="14 15">NCIMB 15042</strain>
    </source>
</reference>
<dbReference type="SUPFAM" id="SSF81324">
    <property type="entry name" value="Voltage-gated potassium channels"/>
    <property type="match status" value="1"/>
</dbReference>
<organism evidence="14 15">
    <name type="scientific">Vicingus serpentipes</name>
    <dbReference type="NCBI Taxonomy" id="1926625"/>
    <lineage>
        <taxon>Bacteria</taxon>
        <taxon>Pseudomonadati</taxon>
        <taxon>Bacteroidota</taxon>
        <taxon>Flavobacteriia</taxon>
        <taxon>Flavobacteriales</taxon>
        <taxon>Vicingaceae</taxon>
        <taxon>Vicingus</taxon>
    </lineage>
</organism>
<protein>
    <submittedName>
        <fullName evidence="14">Ion transporter</fullName>
    </submittedName>
</protein>
<dbReference type="GO" id="GO:0001508">
    <property type="term" value="P:action potential"/>
    <property type="evidence" value="ECO:0007669"/>
    <property type="project" value="TreeGrafter"/>
</dbReference>
<name>A0A5C6RX68_9FLAO</name>
<keyword evidence="3" id="KW-0633">Potassium transport</keyword>
<keyword evidence="15" id="KW-1185">Reference proteome</keyword>
<feature type="transmembrane region" description="Helical" evidence="12">
    <location>
        <begin position="23"/>
        <end position="41"/>
    </location>
</feature>
<feature type="transmembrane region" description="Helical" evidence="12">
    <location>
        <begin position="145"/>
        <end position="166"/>
    </location>
</feature>
<dbReference type="PANTHER" id="PTHR11537">
    <property type="entry name" value="VOLTAGE-GATED POTASSIUM CHANNEL"/>
    <property type="match status" value="1"/>
</dbReference>
<evidence type="ECO:0000256" key="7">
    <source>
        <dbReference type="ARBA" id="ARBA00022958"/>
    </source>
</evidence>
<keyword evidence="4 12" id="KW-0812">Transmembrane</keyword>
<evidence type="ECO:0000256" key="2">
    <source>
        <dbReference type="ARBA" id="ARBA00022448"/>
    </source>
</evidence>
<keyword evidence="11" id="KW-0407">Ion channel</keyword>
<feature type="transmembrane region" description="Helical" evidence="12">
    <location>
        <begin position="79"/>
        <end position="101"/>
    </location>
</feature>
<proteinExistence type="predicted"/>
<dbReference type="InterPro" id="IPR005821">
    <property type="entry name" value="Ion_trans_dom"/>
</dbReference>
<keyword evidence="8 12" id="KW-1133">Transmembrane helix</keyword>
<keyword evidence="9" id="KW-0406">Ion transport</keyword>
<gene>
    <name evidence="14" type="ORF">FRY74_02985</name>
</gene>
<feature type="domain" description="Ion transport" evidence="13">
    <location>
        <begin position="18"/>
        <end position="232"/>
    </location>
</feature>
<evidence type="ECO:0000256" key="1">
    <source>
        <dbReference type="ARBA" id="ARBA00004141"/>
    </source>
</evidence>
<keyword evidence="5" id="KW-0631">Potassium channel</keyword>
<comment type="caution">
    <text evidence="14">The sequence shown here is derived from an EMBL/GenBank/DDBJ whole genome shotgun (WGS) entry which is preliminary data.</text>
</comment>
<keyword evidence="7" id="KW-0630">Potassium</keyword>
<feature type="transmembrane region" description="Helical" evidence="12">
    <location>
        <begin position="205"/>
        <end position="226"/>
    </location>
</feature>
<dbReference type="OrthoDB" id="9799090at2"/>
<dbReference type="AlphaFoldDB" id="A0A5C6RX68"/>
<dbReference type="Proteomes" id="UP000321721">
    <property type="component" value="Unassembled WGS sequence"/>
</dbReference>
<dbReference type="EMBL" id="VOOS01000001">
    <property type="protein sequence ID" value="TXB67166.1"/>
    <property type="molecule type" value="Genomic_DNA"/>
</dbReference>
<accession>A0A5C6RX68</accession>
<dbReference type="InterPro" id="IPR028325">
    <property type="entry name" value="VG_K_chnl"/>
</dbReference>
<evidence type="ECO:0000256" key="12">
    <source>
        <dbReference type="SAM" id="Phobius"/>
    </source>
</evidence>
<keyword evidence="2" id="KW-0813">Transport</keyword>
<evidence type="ECO:0000313" key="15">
    <source>
        <dbReference type="Proteomes" id="UP000321721"/>
    </source>
</evidence>
<evidence type="ECO:0000256" key="11">
    <source>
        <dbReference type="ARBA" id="ARBA00023303"/>
    </source>
</evidence>
<evidence type="ECO:0000313" key="14">
    <source>
        <dbReference type="EMBL" id="TXB67166.1"/>
    </source>
</evidence>
<dbReference type="PRINTS" id="PR00169">
    <property type="entry name" value="KCHANNEL"/>
</dbReference>
<comment type="subcellular location">
    <subcellularLocation>
        <location evidence="1">Membrane</location>
        <topology evidence="1">Multi-pass membrane protein</topology>
    </subcellularLocation>
</comment>
<dbReference type="Gene3D" id="1.20.120.350">
    <property type="entry name" value="Voltage-gated potassium channels. Chain C"/>
    <property type="match status" value="1"/>
</dbReference>
<keyword evidence="6" id="KW-0851">Voltage-gated channel</keyword>
<evidence type="ECO:0000259" key="13">
    <source>
        <dbReference type="Pfam" id="PF00520"/>
    </source>
</evidence>
<evidence type="ECO:0000256" key="8">
    <source>
        <dbReference type="ARBA" id="ARBA00022989"/>
    </source>
</evidence>
<dbReference type="InterPro" id="IPR027359">
    <property type="entry name" value="Volt_channel_dom_sf"/>
</dbReference>
<dbReference type="RefSeq" id="WP_147098460.1">
    <property type="nucleotide sequence ID" value="NZ_VOOS01000001.1"/>
</dbReference>